<accession>A0A0M6XWW2</accession>
<dbReference type="PANTHER" id="PTHR47019:SF1">
    <property type="entry name" value="LIPID II FLIPPASE MURJ"/>
    <property type="match status" value="1"/>
</dbReference>
<evidence type="ECO:0000256" key="4">
    <source>
        <dbReference type="ARBA" id="ARBA00022960"/>
    </source>
</evidence>
<evidence type="ECO:0000256" key="10">
    <source>
        <dbReference type="SAM" id="Phobius"/>
    </source>
</evidence>
<keyword evidence="7 10" id="KW-0472">Membrane</keyword>
<feature type="transmembrane region" description="Helical" evidence="10">
    <location>
        <begin position="193"/>
        <end position="211"/>
    </location>
</feature>
<dbReference type="Proteomes" id="UP000048908">
    <property type="component" value="Unassembled WGS sequence"/>
</dbReference>
<keyword evidence="6 10" id="KW-1133">Transmembrane helix</keyword>
<feature type="transmembrane region" description="Helical" evidence="10">
    <location>
        <begin position="383"/>
        <end position="405"/>
    </location>
</feature>
<feature type="transmembrane region" description="Helical" evidence="10">
    <location>
        <begin position="266"/>
        <end position="288"/>
    </location>
</feature>
<dbReference type="AlphaFoldDB" id="A0A0M6XWW2"/>
<evidence type="ECO:0000256" key="5">
    <source>
        <dbReference type="ARBA" id="ARBA00022984"/>
    </source>
</evidence>
<protein>
    <submittedName>
        <fullName evidence="11">Integral membrane protein MviN</fullName>
    </submittedName>
</protein>
<dbReference type="PANTHER" id="PTHR47019">
    <property type="entry name" value="LIPID II FLIPPASE MURJ"/>
    <property type="match status" value="1"/>
</dbReference>
<keyword evidence="12" id="KW-1185">Reference proteome</keyword>
<feature type="transmembrane region" description="Helical" evidence="10">
    <location>
        <begin position="352"/>
        <end position="371"/>
    </location>
</feature>
<evidence type="ECO:0000256" key="2">
    <source>
        <dbReference type="ARBA" id="ARBA00022475"/>
    </source>
</evidence>
<feature type="transmembrane region" description="Helical" evidence="10">
    <location>
        <begin position="484"/>
        <end position="508"/>
    </location>
</feature>
<keyword evidence="2" id="KW-1003">Cell membrane</keyword>
<name>A0A0M6XWW2_9RHOB</name>
<keyword evidence="3 10" id="KW-0812">Transmembrane</keyword>
<dbReference type="RefSeq" id="WP_055684158.1">
    <property type="nucleotide sequence ID" value="NZ_CXPG01000026.1"/>
</dbReference>
<evidence type="ECO:0000256" key="1">
    <source>
        <dbReference type="ARBA" id="ARBA00004651"/>
    </source>
</evidence>
<dbReference type="OrthoDB" id="7846466at2"/>
<feature type="transmembrane region" description="Helical" evidence="10">
    <location>
        <begin position="168"/>
        <end position="187"/>
    </location>
</feature>
<dbReference type="STRING" id="282197.SAMN04488517_11710"/>
<organism evidence="11 12">
    <name type="scientific">Jannaschia rubra</name>
    <dbReference type="NCBI Taxonomy" id="282197"/>
    <lineage>
        <taxon>Bacteria</taxon>
        <taxon>Pseudomonadati</taxon>
        <taxon>Pseudomonadota</taxon>
        <taxon>Alphaproteobacteria</taxon>
        <taxon>Rhodobacterales</taxon>
        <taxon>Roseobacteraceae</taxon>
        <taxon>Jannaschia</taxon>
    </lineage>
</organism>
<feature type="transmembrane region" description="Helical" evidence="10">
    <location>
        <begin position="451"/>
        <end position="472"/>
    </location>
</feature>
<comment type="function">
    <text evidence="8">Involved in peptidoglycan biosynthesis. Transports lipid-linked peptidoglycan precursors from the inner to the outer leaflet of the cytoplasmic membrane.</text>
</comment>
<dbReference type="GO" id="GO:0015648">
    <property type="term" value="F:lipid-linked peptidoglycan transporter activity"/>
    <property type="evidence" value="ECO:0007669"/>
    <property type="project" value="TreeGrafter"/>
</dbReference>
<feature type="transmembrane region" description="Helical" evidence="10">
    <location>
        <begin position="12"/>
        <end position="37"/>
    </location>
</feature>
<evidence type="ECO:0000313" key="11">
    <source>
        <dbReference type="EMBL" id="CTQ34793.1"/>
    </source>
</evidence>
<feature type="transmembrane region" description="Helical" evidence="10">
    <location>
        <begin position="232"/>
        <end position="254"/>
    </location>
</feature>
<evidence type="ECO:0000256" key="6">
    <source>
        <dbReference type="ARBA" id="ARBA00022989"/>
    </source>
</evidence>
<reference evidence="11 12" key="1">
    <citation type="submission" date="2015-07" db="EMBL/GenBank/DDBJ databases">
        <authorList>
            <person name="Noorani M."/>
        </authorList>
    </citation>
    <scope>NUCLEOTIDE SEQUENCE [LARGE SCALE GENOMIC DNA]</scope>
    <source>
        <strain evidence="11 12">CECT 5088</strain>
    </source>
</reference>
<dbReference type="GO" id="GO:0034204">
    <property type="term" value="P:lipid translocation"/>
    <property type="evidence" value="ECO:0007669"/>
    <property type="project" value="TreeGrafter"/>
</dbReference>
<feature type="transmembrane region" description="Helical" evidence="10">
    <location>
        <begin position="309"/>
        <end position="332"/>
    </location>
</feature>
<comment type="subcellular location">
    <subcellularLocation>
        <location evidence="1">Cell membrane</location>
        <topology evidence="1">Multi-pass membrane protein</topology>
    </subcellularLocation>
</comment>
<gene>
    <name evidence="11" type="ORF">JAN5088_03589</name>
</gene>
<feature type="transmembrane region" description="Helical" evidence="10">
    <location>
        <begin position="96"/>
        <end position="115"/>
    </location>
</feature>
<keyword evidence="5" id="KW-0573">Peptidoglycan synthesis</keyword>
<feature type="transmembrane region" description="Helical" evidence="10">
    <location>
        <begin position="411"/>
        <end position="431"/>
    </location>
</feature>
<dbReference type="InterPro" id="IPR051050">
    <property type="entry name" value="Lipid_II_flippase_MurJ/MviN"/>
</dbReference>
<dbReference type="EMBL" id="CXPG01000026">
    <property type="protein sequence ID" value="CTQ34793.1"/>
    <property type="molecule type" value="Genomic_DNA"/>
</dbReference>
<comment type="similarity">
    <text evidence="9">Belongs to the MurJ/MviN family.</text>
</comment>
<evidence type="ECO:0000313" key="12">
    <source>
        <dbReference type="Proteomes" id="UP000048908"/>
    </source>
</evidence>
<feature type="transmembrane region" description="Helical" evidence="10">
    <location>
        <begin position="66"/>
        <end position="89"/>
    </location>
</feature>
<dbReference type="GO" id="GO:0005886">
    <property type="term" value="C:plasma membrane"/>
    <property type="evidence" value="ECO:0007669"/>
    <property type="project" value="UniProtKB-SubCell"/>
</dbReference>
<proteinExistence type="inferred from homology"/>
<evidence type="ECO:0000256" key="9">
    <source>
        <dbReference type="ARBA" id="ARBA00061532"/>
    </source>
</evidence>
<evidence type="ECO:0000256" key="7">
    <source>
        <dbReference type="ARBA" id="ARBA00023136"/>
    </source>
</evidence>
<feature type="transmembrane region" description="Helical" evidence="10">
    <location>
        <begin position="135"/>
        <end position="156"/>
    </location>
</feature>
<dbReference type="GO" id="GO:0008360">
    <property type="term" value="P:regulation of cell shape"/>
    <property type="evidence" value="ECO:0007669"/>
    <property type="project" value="UniProtKB-KW"/>
</dbReference>
<sequence>MADRAAPRISLLGSGGAQFAGQALGLLLALVVSHLIARRMGVGPDADAFLLGRRLITAVTEALNQIVIVVFIPLVAAQAAAGAGIWRIVARSGGGALLTGTALAVIFLVGAPWIVATVAPEFDAPTARLATQVMWILSLALPATVATVALAAYCNVRGTFGAVAAVRQLPRAGVVIALSLGTGGLALAAAGAYTLGAVAVTGIMLLAALRLSRGAPAPRAGPPKRSAAPRNAAAALVMATGAMVVLWLETAIAAGSGPGAVPMLDYAQRLGALLGNTLATALTLVVFADMARRAAAGEGSELARRFNGALWTGFALMLPITAGMIVNAPAIIELVLGYGAFASAAIRDEVAHLTRWMAVAPMAALVVRMMYIRVLADDTLPVVRIAVAATAADVAIRVVLFRILVPVLGLTGIPVGLVLAPVAPALVMAVWLRRRGTFRGGAVPGAAVRPLLAASVAVSVAVVGGALLGPFVQDWIATGPKSAALVGLVASAVAGGVVLLVAVGAFHIRPRLR</sequence>
<keyword evidence="4" id="KW-0133">Cell shape</keyword>
<dbReference type="GO" id="GO:0009252">
    <property type="term" value="P:peptidoglycan biosynthetic process"/>
    <property type="evidence" value="ECO:0007669"/>
    <property type="project" value="UniProtKB-KW"/>
</dbReference>
<dbReference type="InterPro" id="IPR004268">
    <property type="entry name" value="MurJ"/>
</dbReference>
<evidence type="ECO:0000256" key="8">
    <source>
        <dbReference type="ARBA" id="ARBA00060041"/>
    </source>
</evidence>
<dbReference type="Pfam" id="PF03023">
    <property type="entry name" value="MurJ"/>
    <property type="match status" value="1"/>
</dbReference>
<evidence type="ECO:0000256" key="3">
    <source>
        <dbReference type="ARBA" id="ARBA00022692"/>
    </source>
</evidence>